<dbReference type="Pfam" id="PF04438">
    <property type="entry name" value="zf-HIT"/>
    <property type="match status" value="1"/>
</dbReference>
<dbReference type="AlphaFoldDB" id="A0A0D1Y9D1"/>
<sequence length="163" mass="18010">MSTKTCSVCGGSSFKYHCSSCRATSCSLQCYKAHQGQCARLVGGDDSKPSTATTTATSSDTLKSLPLTETLTQDRRLQELFQKYPMLRPKLKLIFETAVQKDPDIDSAAHARYHRTPKSPEQRLTWALRRLEHEMSSENAERIGLKAFGELVGQLSPQQGAGE</sequence>
<evidence type="ECO:0000259" key="2">
    <source>
        <dbReference type="PROSITE" id="PS51083"/>
    </source>
</evidence>
<evidence type="ECO:0000313" key="4">
    <source>
        <dbReference type="Proteomes" id="UP000053599"/>
    </source>
</evidence>
<name>A0A0D1Y9D1_9EURO</name>
<dbReference type="Proteomes" id="UP000053599">
    <property type="component" value="Unassembled WGS sequence"/>
</dbReference>
<dbReference type="InterPro" id="IPR007529">
    <property type="entry name" value="Znf_HIT"/>
</dbReference>
<dbReference type="SUPFAM" id="SSF144232">
    <property type="entry name" value="HIT/MYND zinc finger-like"/>
    <property type="match status" value="1"/>
</dbReference>
<organism evidence="3 4">
    <name type="scientific">Exophiala sideris</name>
    <dbReference type="NCBI Taxonomy" id="1016849"/>
    <lineage>
        <taxon>Eukaryota</taxon>
        <taxon>Fungi</taxon>
        <taxon>Dikarya</taxon>
        <taxon>Ascomycota</taxon>
        <taxon>Pezizomycotina</taxon>
        <taxon>Eurotiomycetes</taxon>
        <taxon>Chaetothyriomycetidae</taxon>
        <taxon>Chaetothyriales</taxon>
        <taxon>Herpotrichiellaceae</taxon>
        <taxon>Exophiala</taxon>
    </lineage>
</organism>
<dbReference type="CDD" id="cd23023">
    <property type="entry name" value="zf-HIT_BCD1"/>
    <property type="match status" value="1"/>
</dbReference>
<dbReference type="HOGENOM" id="CLU_129394_0_0_1"/>
<evidence type="ECO:0000256" key="1">
    <source>
        <dbReference type="PROSITE-ProRule" id="PRU00453"/>
    </source>
</evidence>
<keyword evidence="1" id="KW-0863">Zinc-finger</keyword>
<dbReference type="OrthoDB" id="18412at2759"/>
<dbReference type="Gene3D" id="3.30.60.190">
    <property type="match status" value="1"/>
</dbReference>
<accession>A0A0D1Y9D1</accession>
<dbReference type="EMBL" id="KN846954">
    <property type="protein sequence ID" value="KIV77404.1"/>
    <property type="molecule type" value="Genomic_DNA"/>
</dbReference>
<dbReference type="PROSITE" id="PS51083">
    <property type="entry name" value="ZF_HIT"/>
    <property type="match status" value="1"/>
</dbReference>
<evidence type="ECO:0000313" key="3">
    <source>
        <dbReference type="EMBL" id="KIV77404.1"/>
    </source>
</evidence>
<reference evidence="3 4" key="1">
    <citation type="submission" date="2015-01" db="EMBL/GenBank/DDBJ databases">
        <title>The Genome Sequence of Exophiala sideris CBS121828.</title>
        <authorList>
            <consortium name="The Broad Institute Genomics Platform"/>
            <person name="Cuomo C."/>
            <person name="de Hoog S."/>
            <person name="Gorbushina A."/>
            <person name="Stielow B."/>
            <person name="Teixiera M."/>
            <person name="Abouelleil A."/>
            <person name="Chapman S.B."/>
            <person name="Priest M."/>
            <person name="Young S.K."/>
            <person name="Wortman J."/>
            <person name="Nusbaum C."/>
            <person name="Birren B."/>
        </authorList>
    </citation>
    <scope>NUCLEOTIDE SEQUENCE [LARGE SCALE GENOMIC DNA]</scope>
    <source>
        <strain evidence="3 4">CBS 121828</strain>
    </source>
</reference>
<dbReference type="GO" id="GO:0008270">
    <property type="term" value="F:zinc ion binding"/>
    <property type="evidence" value="ECO:0007669"/>
    <property type="project" value="UniProtKB-UniRule"/>
</dbReference>
<keyword evidence="1" id="KW-0479">Metal-binding</keyword>
<proteinExistence type="predicted"/>
<protein>
    <recommendedName>
        <fullName evidence="2">HIT-type domain-containing protein</fullName>
    </recommendedName>
</protein>
<dbReference type="STRING" id="1016849.A0A0D1Y9D1"/>
<feature type="domain" description="HIT-type" evidence="2">
    <location>
        <begin position="6"/>
        <end position="38"/>
    </location>
</feature>
<gene>
    <name evidence="3" type="ORF">PV11_09201</name>
</gene>
<keyword evidence="1" id="KW-0862">Zinc</keyword>